<evidence type="ECO:0000256" key="1">
    <source>
        <dbReference type="SAM" id="MobiDB-lite"/>
    </source>
</evidence>
<dbReference type="EMBL" id="JABFXE010000045">
    <property type="protein sequence ID" value="NUQ87050.1"/>
    <property type="molecule type" value="Genomic_DNA"/>
</dbReference>
<dbReference type="Proteomes" id="UP000574690">
    <property type="component" value="Unassembled WGS sequence"/>
</dbReference>
<gene>
    <name evidence="3" type="ORF">HOQ43_01095</name>
</gene>
<dbReference type="InterPro" id="IPR011042">
    <property type="entry name" value="6-blade_b-propeller_TolB-like"/>
</dbReference>
<keyword evidence="2" id="KW-0812">Transmembrane</keyword>
<reference evidence="3 4" key="1">
    <citation type="submission" date="2020-05" db="EMBL/GenBank/DDBJ databases">
        <title>DNA-SIP metagenomic assembled genomes.</title>
        <authorList>
            <person name="Yu J."/>
        </authorList>
    </citation>
    <scope>NUCLEOTIDE SEQUENCE [LARGE SCALE GENOMIC DNA]</scope>
    <source>
        <strain evidence="3">Bin5.27</strain>
    </source>
</reference>
<evidence type="ECO:0000256" key="2">
    <source>
        <dbReference type="SAM" id="Phobius"/>
    </source>
</evidence>
<evidence type="ECO:0000313" key="4">
    <source>
        <dbReference type="Proteomes" id="UP000574690"/>
    </source>
</evidence>
<comment type="caution">
    <text evidence="3">The sequence shown here is derived from an EMBL/GenBank/DDBJ whole genome shotgun (WGS) entry which is preliminary data.</text>
</comment>
<sequence length="408" mass="43508">MPESIRSLLHDIGDDHAEPERDLAAGAYRKARTMTRKRIAAGAATVAAALAIAGTGTAAWLGDEHDPGPGPAEQSTTESPEEVTTSEGAPDEGSNCTVSVKDWDDLDFTFPARGDSGTAGPLTELPDGMLFRSYDAEAGEATYLVSDGEATVLDAGDYLYEPAPDGDRSVWIDRASTCGGVYAELGDSDLEALPVFSMDSVACPITWSPDSNRVIFTETVPEEGATTGFHSYVLDVSTGELTDLPEELYCTAKWLPDGEHLWDNQGTVMRYDGTDPVPVTDLGGDSEGDSGGHGPDAWYFIASGMSADMGEACIHQTEGDSHGWRCDRYFDMETGEEIDLPVVGGPTDSETRQVEFLEDGSMLILNQTTTAATVYLVGPGGELVDEAALPQTLITGDYQIELLSWFTD</sequence>
<dbReference type="SUPFAM" id="SSF69304">
    <property type="entry name" value="Tricorn protease N-terminal domain"/>
    <property type="match status" value="1"/>
</dbReference>
<feature type="compositionally biased region" description="Low complexity" evidence="1">
    <location>
        <begin position="75"/>
        <end position="87"/>
    </location>
</feature>
<dbReference type="Gene3D" id="2.120.10.30">
    <property type="entry name" value="TolB, C-terminal domain"/>
    <property type="match status" value="1"/>
</dbReference>
<keyword evidence="2" id="KW-0472">Membrane</keyword>
<evidence type="ECO:0000313" key="3">
    <source>
        <dbReference type="EMBL" id="NUQ87050.1"/>
    </source>
</evidence>
<protein>
    <submittedName>
        <fullName evidence="3">Uncharacterized protein</fullName>
    </submittedName>
</protein>
<feature type="compositionally biased region" description="Basic and acidic residues" evidence="1">
    <location>
        <begin position="8"/>
        <end position="21"/>
    </location>
</feature>
<organism evidence="3 4">
    <name type="scientific">Glycomyces artemisiae</name>
    <dbReference type="NCBI Taxonomy" id="1076443"/>
    <lineage>
        <taxon>Bacteria</taxon>
        <taxon>Bacillati</taxon>
        <taxon>Actinomycetota</taxon>
        <taxon>Actinomycetes</taxon>
        <taxon>Glycomycetales</taxon>
        <taxon>Glycomycetaceae</taxon>
        <taxon>Glycomyces</taxon>
    </lineage>
</organism>
<feature type="transmembrane region" description="Helical" evidence="2">
    <location>
        <begin position="39"/>
        <end position="61"/>
    </location>
</feature>
<accession>A0A850CA53</accession>
<name>A0A850CA53_9ACTN</name>
<keyword evidence="2" id="KW-1133">Transmembrane helix</keyword>
<feature type="region of interest" description="Disordered" evidence="1">
    <location>
        <begin position="1"/>
        <end position="21"/>
    </location>
</feature>
<dbReference type="AlphaFoldDB" id="A0A850CA53"/>
<proteinExistence type="predicted"/>
<feature type="region of interest" description="Disordered" evidence="1">
    <location>
        <begin position="59"/>
        <end position="96"/>
    </location>
</feature>